<accession>A0A0H4PHQ4</accession>
<evidence type="ECO:0000313" key="3">
    <source>
        <dbReference type="Proteomes" id="UP000036520"/>
    </source>
</evidence>
<reference evidence="2 3" key="1">
    <citation type="submission" date="2015-07" db="EMBL/GenBank/DDBJ databases">
        <authorList>
            <person name="Kim K.M."/>
        </authorList>
    </citation>
    <scope>NUCLEOTIDE SEQUENCE [LARGE SCALE GENOMIC DNA]</scope>
    <source>
        <strain evidence="2 3">KCTC 12363</strain>
    </source>
</reference>
<dbReference type="PANTHER" id="PTHR48098">
    <property type="entry name" value="ENTEROCHELIN ESTERASE-RELATED"/>
    <property type="match status" value="1"/>
</dbReference>
<dbReference type="Proteomes" id="UP000036520">
    <property type="component" value="Chromosome"/>
</dbReference>
<dbReference type="SUPFAM" id="SSF53474">
    <property type="entry name" value="alpha/beta-Hydrolases"/>
    <property type="match status" value="1"/>
</dbReference>
<dbReference type="InterPro" id="IPR000801">
    <property type="entry name" value="Esterase-like"/>
</dbReference>
<sequence>MVSFIKTSIFLSLFIAFISNAYTQVDTVRHYSQSLNKEMPYAITFPDSYNNNNDGYPVVYLLHGAGGDYSNWHKSVKNSGLLSQLANTYEVLIVTPEVGPYSYYYNSPLMDSVRYESYITNDLIKEIDGKYRTIADKSGRAITGLSMGGHGALMLGAKHPELFAAIGSMSGVTNIDTRLWDVDENRRSQRVNQQKEMLGAINYDAPYSTYTAVGLIDKMKEKGIKMIIDCGTEDFLVKVNRQFHKLLLEAGVEHDYIERPGAHNWEYWTNALPYHFLFFDNILSKKFAKNSLN</sequence>
<dbReference type="InterPro" id="IPR029058">
    <property type="entry name" value="AB_hydrolase_fold"/>
</dbReference>
<feature type="chain" id="PRO_5005208138" evidence="1">
    <location>
        <begin position="22"/>
        <end position="293"/>
    </location>
</feature>
<dbReference type="STRING" id="320787.CA2015_4719"/>
<dbReference type="Gene3D" id="3.40.50.1820">
    <property type="entry name" value="alpha/beta hydrolase"/>
    <property type="match status" value="1"/>
</dbReference>
<keyword evidence="3" id="KW-1185">Reference proteome</keyword>
<dbReference type="Pfam" id="PF00756">
    <property type="entry name" value="Esterase"/>
    <property type="match status" value="1"/>
</dbReference>
<dbReference type="AlphaFoldDB" id="A0A0H4PHQ4"/>
<protein>
    <submittedName>
        <fullName evidence="2">Esterase</fullName>
    </submittedName>
</protein>
<gene>
    <name evidence="2" type="ORF">CA2015_4719</name>
</gene>
<organism evidence="2 3">
    <name type="scientific">Cyclobacterium amurskyense</name>
    <dbReference type="NCBI Taxonomy" id="320787"/>
    <lineage>
        <taxon>Bacteria</taxon>
        <taxon>Pseudomonadati</taxon>
        <taxon>Bacteroidota</taxon>
        <taxon>Cytophagia</taxon>
        <taxon>Cytophagales</taxon>
        <taxon>Cyclobacteriaceae</taxon>
        <taxon>Cyclobacterium</taxon>
    </lineage>
</organism>
<dbReference type="EMBL" id="CP012040">
    <property type="protein sequence ID" value="AKP54046.1"/>
    <property type="molecule type" value="Genomic_DNA"/>
</dbReference>
<keyword evidence="1" id="KW-0732">Signal</keyword>
<dbReference type="PATRIC" id="fig|320787.5.peg.5163"/>
<feature type="signal peptide" evidence="1">
    <location>
        <begin position="1"/>
        <end position="21"/>
    </location>
</feature>
<dbReference type="RefSeq" id="WP_048644076.1">
    <property type="nucleotide sequence ID" value="NZ_CP012040.1"/>
</dbReference>
<dbReference type="PANTHER" id="PTHR48098:SF1">
    <property type="entry name" value="DIACYLGLYCEROL ACYLTRANSFERASE_MYCOLYLTRANSFERASE AG85A"/>
    <property type="match status" value="1"/>
</dbReference>
<name>A0A0H4PHQ4_9BACT</name>
<dbReference type="GO" id="GO:0016747">
    <property type="term" value="F:acyltransferase activity, transferring groups other than amino-acyl groups"/>
    <property type="evidence" value="ECO:0007669"/>
    <property type="project" value="TreeGrafter"/>
</dbReference>
<dbReference type="KEGG" id="camu:CA2015_4719"/>
<dbReference type="InterPro" id="IPR050583">
    <property type="entry name" value="Mycobacterial_A85_antigen"/>
</dbReference>
<evidence type="ECO:0000256" key="1">
    <source>
        <dbReference type="SAM" id="SignalP"/>
    </source>
</evidence>
<dbReference type="OrthoDB" id="9803578at2"/>
<evidence type="ECO:0000313" key="2">
    <source>
        <dbReference type="EMBL" id="AKP54046.1"/>
    </source>
</evidence>
<proteinExistence type="predicted"/>